<dbReference type="PANTHER" id="PTHR42800:SF3">
    <property type="entry name" value="GLYCOSYL HYDROLASE FAMILY 32 N-TERMINAL DOMAIN-CONTAINING PROTEIN"/>
    <property type="match status" value="1"/>
</dbReference>
<evidence type="ECO:0000256" key="4">
    <source>
        <dbReference type="RuleBase" id="RU362110"/>
    </source>
</evidence>
<dbReference type="Pfam" id="PF00251">
    <property type="entry name" value="Glyco_hydro_32N"/>
    <property type="match status" value="1"/>
</dbReference>
<evidence type="ECO:0000259" key="7">
    <source>
        <dbReference type="Pfam" id="PF08244"/>
    </source>
</evidence>
<evidence type="ECO:0000256" key="2">
    <source>
        <dbReference type="ARBA" id="ARBA00022801"/>
    </source>
</evidence>
<dbReference type="STRING" id="1076935.U4LN04"/>
<evidence type="ECO:0000313" key="8">
    <source>
        <dbReference type="EMBL" id="CCX33524.1"/>
    </source>
</evidence>
<dbReference type="GO" id="GO:0004575">
    <property type="term" value="F:sucrose alpha-glucosidase activity"/>
    <property type="evidence" value="ECO:0007669"/>
    <property type="project" value="TreeGrafter"/>
</dbReference>
<keyword evidence="3 4" id="KW-0326">Glycosidase</keyword>
<dbReference type="InterPro" id="IPR013320">
    <property type="entry name" value="ConA-like_dom_sf"/>
</dbReference>
<dbReference type="InterPro" id="IPR023296">
    <property type="entry name" value="Glyco_hydro_beta-prop_sf"/>
</dbReference>
<dbReference type="SUPFAM" id="SSF75005">
    <property type="entry name" value="Arabinanase/levansucrase/invertase"/>
    <property type="match status" value="1"/>
</dbReference>
<evidence type="ECO:0000256" key="5">
    <source>
        <dbReference type="SAM" id="SignalP"/>
    </source>
</evidence>
<keyword evidence="9" id="KW-1185">Reference proteome</keyword>
<dbReference type="OrthoDB" id="202537at2759"/>
<dbReference type="SMART" id="SM00640">
    <property type="entry name" value="Glyco_32"/>
    <property type="match status" value="1"/>
</dbReference>
<name>U4LN04_PYROM</name>
<dbReference type="Proteomes" id="UP000018144">
    <property type="component" value="Unassembled WGS sequence"/>
</dbReference>
<comment type="similarity">
    <text evidence="1 4">Belongs to the glycosyl hydrolase 32 family.</text>
</comment>
<organism evidence="8 9">
    <name type="scientific">Pyronema omphalodes (strain CBS 100304)</name>
    <name type="common">Pyronema confluens</name>
    <dbReference type="NCBI Taxonomy" id="1076935"/>
    <lineage>
        <taxon>Eukaryota</taxon>
        <taxon>Fungi</taxon>
        <taxon>Dikarya</taxon>
        <taxon>Ascomycota</taxon>
        <taxon>Pezizomycotina</taxon>
        <taxon>Pezizomycetes</taxon>
        <taxon>Pezizales</taxon>
        <taxon>Pyronemataceae</taxon>
        <taxon>Pyronema</taxon>
    </lineage>
</organism>
<dbReference type="InterPro" id="IPR001362">
    <property type="entry name" value="Glyco_hydro_32"/>
</dbReference>
<evidence type="ECO:0000313" key="9">
    <source>
        <dbReference type="Proteomes" id="UP000018144"/>
    </source>
</evidence>
<feature type="chain" id="PRO_5004651744" evidence="5">
    <location>
        <begin position="21"/>
        <end position="608"/>
    </location>
</feature>
<dbReference type="Gene3D" id="2.60.120.560">
    <property type="entry name" value="Exo-inulinase, domain 1"/>
    <property type="match status" value="1"/>
</dbReference>
<dbReference type="GO" id="GO:0005987">
    <property type="term" value="P:sucrose catabolic process"/>
    <property type="evidence" value="ECO:0007669"/>
    <property type="project" value="TreeGrafter"/>
</dbReference>
<dbReference type="EMBL" id="HF936132">
    <property type="protein sequence ID" value="CCX33524.1"/>
    <property type="molecule type" value="Genomic_DNA"/>
</dbReference>
<proteinExistence type="inferred from homology"/>
<feature type="domain" description="Glycosyl hydrolase family 32 C-terminal" evidence="7">
    <location>
        <begin position="436"/>
        <end position="565"/>
    </location>
</feature>
<accession>U4LN04</accession>
<dbReference type="PANTHER" id="PTHR42800">
    <property type="entry name" value="EXOINULINASE INUD (AFU_ORTHOLOGUE AFUA_5G00480)"/>
    <property type="match status" value="1"/>
</dbReference>
<dbReference type="eggNOG" id="KOG0228">
    <property type="taxonomic scope" value="Eukaryota"/>
</dbReference>
<feature type="signal peptide" evidence="5">
    <location>
        <begin position="1"/>
        <end position="20"/>
    </location>
</feature>
<keyword evidence="5" id="KW-0732">Signal</keyword>
<dbReference type="CDD" id="cd18621">
    <property type="entry name" value="GH32_XdINV-like"/>
    <property type="match status" value="1"/>
</dbReference>
<evidence type="ECO:0000259" key="6">
    <source>
        <dbReference type="Pfam" id="PF00251"/>
    </source>
</evidence>
<reference evidence="8 9" key="1">
    <citation type="journal article" date="2013" name="PLoS Genet.">
        <title>The genome and development-dependent transcriptomes of Pyronema confluens: a window into fungal evolution.</title>
        <authorList>
            <person name="Traeger S."/>
            <person name="Altegoer F."/>
            <person name="Freitag M."/>
            <person name="Gabaldon T."/>
            <person name="Kempken F."/>
            <person name="Kumar A."/>
            <person name="Marcet-Houben M."/>
            <person name="Poggeler S."/>
            <person name="Stajich J.E."/>
            <person name="Nowrousian M."/>
        </authorList>
    </citation>
    <scope>NUCLEOTIDE SEQUENCE [LARGE SCALE GENOMIC DNA]</scope>
    <source>
        <strain evidence="9">CBS 100304</strain>
        <tissue evidence="8">Vegetative mycelium</tissue>
    </source>
</reference>
<dbReference type="OMA" id="IPREMYV"/>
<gene>
    <name evidence="8" type="ORF">PCON_01366</name>
</gene>
<dbReference type="GO" id="GO:0005737">
    <property type="term" value="C:cytoplasm"/>
    <property type="evidence" value="ECO:0007669"/>
    <property type="project" value="TreeGrafter"/>
</dbReference>
<evidence type="ECO:0000256" key="3">
    <source>
        <dbReference type="ARBA" id="ARBA00023295"/>
    </source>
</evidence>
<dbReference type="InterPro" id="IPR013189">
    <property type="entry name" value="Glyco_hydro_32_C"/>
</dbReference>
<sequence>MKFSTLLPAALAAFAYSVSAADINPADDLDTYGNNTLFTRWRPQYHFTAPAGWMNDPCGAVYDHHTKLYHVMYQWNPNHVQWGNISWGHAVSDDLVNWKDIRDWKDSASVSLTTGPDEYDELGIFTGTIQPTNLTGHDDGTLTAFYTSIRALPTNWRIPYIPGTESQSLATSVDGGKTWQKYEGNPIMEGHPEGWNITGFRDPYYHKWPEMDTVLGREPGSWYMVIGSGIKGVGPRIPLYVAEPHDLTKWKFLGALWEPKANETFGDVLETGSYGYNFEVSNFLSINDEDGDIHYYVTMGAEGGSVPAHGRWSLWSEGSVHRRDNGSAEFTVQSSGVSDWGNLYALTAFKDTKHDRYVQWGWAEEEMNNYGVRAQGFQGAFGLPRALVPHKTKGLKATAGLTAKSANILQQHEDGTFTATTLGTYPLKDVVKALQKSADKSYEIDDNKVPAEARSAHFALKAKFEDVKGPVGVVVLASADGQEKTTITYDPAEALISVDRSQSSLITQFNNFTASGHFDSYGEDIELDVFVDGSLIEVFANKRFALTSRAYPSKEDSKGISVFGDAEIEGKIWTGIKSIFPGRPADSSSKLVWDSPEVSGNGTYWPGW</sequence>
<feature type="domain" description="Glycosyl hydrolase family 32 N-terminal" evidence="6">
    <location>
        <begin position="46"/>
        <end position="391"/>
    </location>
</feature>
<dbReference type="AlphaFoldDB" id="U4LN04"/>
<keyword evidence="2 4" id="KW-0378">Hydrolase</keyword>
<evidence type="ECO:0000256" key="1">
    <source>
        <dbReference type="ARBA" id="ARBA00009902"/>
    </source>
</evidence>
<dbReference type="InterPro" id="IPR013148">
    <property type="entry name" value="Glyco_hydro_32_N"/>
</dbReference>
<dbReference type="SUPFAM" id="SSF49899">
    <property type="entry name" value="Concanavalin A-like lectins/glucanases"/>
    <property type="match status" value="1"/>
</dbReference>
<dbReference type="Pfam" id="PF08244">
    <property type="entry name" value="Glyco_hydro_32C"/>
    <property type="match status" value="1"/>
</dbReference>
<protein>
    <submittedName>
        <fullName evidence="8">Similar to Beta-fructofuranosidase, soluble isoenzyme I acc. no. P80065</fullName>
    </submittedName>
</protein>
<dbReference type="Gene3D" id="2.115.10.20">
    <property type="entry name" value="Glycosyl hydrolase domain, family 43"/>
    <property type="match status" value="1"/>
</dbReference>